<dbReference type="AlphaFoldDB" id="A0A6V7V7Z1"/>
<name>A0A6V7V7Z1_MELEN</name>
<dbReference type="Proteomes" id="UP000580250">
    <property type="component" value="Unassembled WGS sequence"/>
</dbReference>
<comment type="caution">
    <text evidence="1">The sequence shown here is derived from an EMBL/GenBank/DDBJ whole genome shotgun (WGS) entry which is preliminary data.</text>
</comment>
<protein>
    <submittedName>
        <fullName evidence="1">Uncharacterized protein</fullName>
    </submittedName>
</protein>
<proteinExistence type="predicted"/>
<dbReference type="EMBL" id="CAJEWN010000167">
    <property type="protein sequence ID" value="CAD2170341.1"/>
    <property type="molecule type" value="Genomic_DNA"/>
</dbReference>
<sequence length="93" mass="10522">MKTVGDRALTLSSASESSQNQVWTKTEKLSKFENRKKKEKNLRVDTAQSMVQGKSGILDEYKVRNPPLTKIGKTTDLTAFWPLVIFSTLAKLY</sequence>
<organism evidence="1 2">
    <name type="scientific">Meloidogyne enterolobii</name>
    <name type="common">Root-knot nematode worm</name>
    <name type="synonym">Meloidogyne mayaguensis</name>
    <dbReference type="NCBI Taxonomy" id="390850"/>
    <lineage>
        <taxon>Eukaryota</taxon>
        <taxon>Metazoa</taxon>
        <taxon>Ecdysozoa</taxon>
        <taxon>Nematoda</taxon>
        <taxon>Chromadorea</taxon>
        <taxon>Rhabditida</taxon>
        <taxon>Tylenchina</taxon>
        <taxon>Tylenchomorpha</taxon>
        <taxon>Tylenchoidea</taxon>
        <taxon>Meloidogynidae</taxon>
        <taxon>Meloidogyninae</taxon>
        <taxon>Meloidogyne</taxon>
    </lineage>
</organism>
<evidence type="ECO:0000313" key="1">
    <source>
        <dbReference type="EMBL" id="CAD2170341.1"/>
    </source>
</evidence>
<evidence type="ECO:0000313" key="2">
    <source>
        <dbReference type="Proteomes" id="UP000580250"/>
    </source>
</evidence>
<gene>
    <name evidence="1" type="ORF">MENT_LOCUS21746</name>
</gene>
<accession>A0A6V7V7Z1</accession>
<reference evidence="1 2" key="1">
    <citation type="submission" date="2020-08" db="EMBL/GenBank/DDBJ databases">
        <authorList>
            <person name="Koutsovoulos G."/>
            <person name="Danchin GJ E."/>
        </authorList>
    </citation>
    <scope>NUCLEOTIDE SEQUENCE [LARGE SCALE GENOMIC DNA]</scope>
</reference>